<keyword evidence="2" id="KW-0067">ATP-binding</keyword>
<keyword evidence="2" id="KW-0347">Helicase</keyword>
<dbReference type="GO" id="GO:0004386">
    <property type="term" value="F:helicase activity"/>
    <property type="evidence" value="ECO:0007669"/>
    <property type="project" value="UniProtKB-KW"/>
</dbReference>
<dbReference type="Pfam" id="PF04851">
    <property type="entry name" value="ResIII"/>
    <property type="match status" value="1"/>
</dbReference>
<keyword evidence="3" id="KW-1185">Reference proteome</keyword>
<keyword evidence="2" id="KW-0547">Nucleotide-binding</keyword>
<name>A0ABY5EUR5_9HYPH</name>
<dbReference type="InterPro" id="IPR050742">
    <property type="entry name" value="Helicase_Restrict-Modif_Enz"/>
</dbReference>
<dbReference type="Gene3D" id="3.40.50.300">
    <property type="entry name" value="P-loop containing nucleotide triphosphate hydrolases"/>
    <property type="match status" value="2"/>
</dbReference>
<dbReference type="RefSeq" id="WP_254769624.1">
    <property type="nucleotide sequence ID" value="NZ_CP101114.1"/>
</dbReference>
<keyword evidence="2" id="KW-0378">Hydrolase</keyword>
<dbReference type="PANTHER" id="PTHR47396:SF1">
    <property type="entry name" value="ATP-DEPENDENT HELICASE IRC3-RELATED"/>
    <property type="match status" value="1"/>
</dbReference>
<evidence type="ECO:0000313" key="2">
    <source>
        <dbReference type="EMBL" id="UTO27710.1"/>
    </source>
</evidence>
<proteinExistence type="predicted"/>
<feature type="domain" description="Helicase/UvrB N-terminal" evidence="1">
    <location>
        <begin position="43"/>
        <end position="248"/>
    </location>
</feature>
<gene>
    <name evidence="2" type="ORF">NMK50_05455</name>
</gene>
<dbReference type="SUPFAM" id="SSF52540">
    <property type="entry name" value="P-loop containing nucleoside triphosphate hydrolases"/>
    <property type="match status" value="1"/>
</dbReference>
<sequence length="927" mass="105294">MNAVEKKIAARLSLRYPQHKSLNVLVQILENIELSKNTDLVADLEAIKKLYPSVQDFERDFPSFCFALATGVGKTRLMGAFISYLYLTGRSRNFFILAPNLTIYEKLKQDFSPQSPKYVFSGMNEFVANRPVIITGDDYESGKGIHSNEPKFYGQQRLFEDENTAFINIFNISKINTTDHKKGTAKSNIPRIKRLQETIGESYFDYLANLPDLVLLMDEAHRYRASAGVSAINELKPVLGLELTATPKTIGAKPVNFKNVVYGYSLAEAMRDRFVKEPAVATRKDFQPKNYTSEQLEYIKLQDAIHAHEKVKADLVIYASDYKKKCVKPFVLVVAQDTEHAQKLHNLLEADDFFAGAYKGKVIEIHSKQSNTEEDKNIQKLIAIEDPNEPTEIVIHVNKLKEGWDVTNLYTIVPLRASTSEILTEQTIGRGLRLPYGSKTGIESIDRLTIIAHDRFQDIIDRANEPNSIIKKHIEIGIGGDISAEKSDILTVPSCAETESTKTTVTRYSNINGASDFQDVALHNTAPSFTPEEKKIADITWNIIKGYEKLPNSQALCSTIIQEKISNEVIETMHASKGTLICDNIKAETEALVQKVVADLTENLAKRIIDIPNIVLIPSGEVTYGFSDFDLKNLESLNLQPVSRELLIRELRTHKSIFLTSENEYLKEPHLENYIIRTLIDNDFIDYDNHTPLLRKLAGQLVQHFRSSLSNDAAVENVLIHYQHQLNNFIVTQLKSHQWETQQDYEVKITRGFTTLTPLHYTLPQGTFPLDFRCIPSNKSDIKTLVFKGFKKCCYPLQKFDSVEGELRFAQILEDDVKVLKWMKLARGFFKIEYDKGLIYEPDFVVETKDAKYLCEPKKASEIHNPIVLKKTNAAVQWCYHATSYVVTNDGKPWHYVLIPHDAIKANRSFEGLCAEFTISRAELNAE</sequence>
<protein>
    <submittedName>
        <fullName evidence="2">DEAD/DEAH box helicase family protein</fullName>
    </submittedName>
</protein>
<accession>A0ABY5EUR5</accession>
<dbReference type="Proteomes" id="UP001059475">
    <property type="component" value="Chromosome"/>
</dbReference>
<dbReference type="PANTHER" id="PTHR47396">
    <property type="entry name" value="TYPE I RESTRICTION ENZYME ECOKI R PROTEIN"/>
    <property type="match status" value="1"/>
</dbReference>
<dbReference type="EMBL" id="CP101114">
    <property type="protein sequence ID" value="UTO27710.1"/>
    <property type="molecule type" value="Genomic_DNA"/>
</dbReference>
<evidence type="ECO:0000313" key="3">
    <source>
        <dbReference type="Proteomes" id="UP001059475"/>
    </source>
</evidence>
<organism evidence="2 3">
    <name type="scientific">Bartonella harrusi</name>
    <dbReference type="NCBI Taxonomy" id="2961895"/>
    <lineage>
        <taxon>Bacteria</taxon>
        <taxon>Pseudomonadati</taxon>
        <taxon>Pseudomonadota</taxon>
        <taxon>Alphaproteobacteria</taxon>
        <taxon>Hyphomicrobiales</taxon>
        <taxon>Bartonellaceae</taxon>
        <taxon>Bartonella</taxon>
    </lineage>
</organism>
<dbReference type="InterPro" id="IPR006935">
    <property type="entry name" value="Helicase/UvrB_N"/>
</dbReference>
<evidence type="ECO:0000259" key="1">
    <source>
        <dbReference type="Pfam" id="PF04851"/>
    </source>
</evidence>
<reference evidence="2" key="1">
    <citation type="submission" date="2022-07" db="EMBL/GenBank/DDBJ databases">
        <title>First report of Bartonella spp. in marsupials in Brazil, with a description of Bartonella harrusi sp. nov. and new proposal for taxonomic reclassification of species of the genus Bartonella.</title>
        <authorList>
            <person name="Amaral R.B."/>
        </authorList>
    </citation>
    <scope>NUCLEOTIDE SEQUENCE</scope>
    <source>
        <strain evidence="2">117A</strain>
    </source>
</reference>
<dbReference type="InterPro" id="IPR027417">
    <property type="entry name" value="P-loop_NTPase"/>
</dbReference>